<protein>
    <recommendedName>
        <fullName evidence="3">RHS repeat-associated core domain-containing protein</fullName>
    </recommendedName>
</protein>
<evidence type="ECO:0008006" key="3">
    <source>
        <dbReference type="Google" id="ProtNLM"/>
    </source>
</evidence>
<dbReference type="EMBL" id="QPMM01000009">
    <property type="protein sequence ID" value="RFS21162.1"/>
    <property type="molecule type" value="Genomic_DNA"/>
</dbReference>
<proteinExistence type="predicted"/>
<sequence length="106" mass="12259">MKGEGNQQDYGMRVYDPRIGRFLSVDPLTKNFTDLAPYQFSGNTPTDLDGAETYLQRHQTALRNNVKIKVAIADKVIADAQQAELNRWKPKEMEVWLNDPYMKLLR</sequence>
<dbReference type="Proteomes" id="UP000260644">
    <property type="component" value="Unassembled WGS sequence"/>
</dbReference>
<accession>A0A3E1Y7Y8</accession>
<dbReference type="Gene3D" id="2.180.10.10">
    <property type="entry name" value="RHS repeat-associated core"/>
    <property type="match status" value="1"/>
</dbReference>
<comment type="caution">
    <text evidence="1">The sequence shown here is derived from an EMBL/GenBank/DDBJ whole genome shotgun (WGS) entry which is preliminary data.</text>
</comment>
<reference evidence="1 2" key="1">
    <citation type="submission" date="2018-07" db="EMBL/GenBank/DDBJ databases">
        <title>Chitinophaga K2CV101002-2 sp. nov., isolated from a monsoon evergreen broad-leaved forest soil.</title>
        <authorList>
            <person name="Lv Y."/>
        </authorList>
    </citation>
    <scope>NUCLEOTIDE SEQUENCE [LARGE SCALE GENOMIC DNA]</scope>
    <source>
        <strain evidence="1 2">GDMCC 1.1288</strain>
    </source>
</reference>
<organism evidence="1 2">
    <name type="scientific">Chitinophaga silvatica</name>
    <dbReference type="NCBI Taxonomy" id="2282649"/>
    <lineage>
        <taxon>Bacteria</taxon>
        <taxon>Pseudomonadati</taxon>
        <taxon>Bacteroidota</taxon>
        <taxon>Chitinophagia</taxon>
        <taxon>Chitinophagales</taxon>
        <taxon>Chitinophagaceae</taxon>
        <taxon>Chitinophaga</taxon>
    </lineage>
</organism>
<evidence type="ECO:0000313" key="2">
    <source>
        <dbReference type="Proteomes" id="UP000260644"/>
    </source>
</evidence>
<name>A0A3E1Y7Y8_9BACT</name>
<keyword evidence="2" id="KW-1185">Reference proteome</keyword>
<dbReference type="OrthoDB" id="680858at2"/>
<evidence type="ECO:0000313" key="1">
    <source>
        <dbReference type="EMBL" id="RFS21162.1"/>
    </source>
</evidence>
<gene>
    <name evidence="1" type="ORF">DVR12_17660</name>
</gene>
<dbReference type="AlphaFoldDB" id="A0A3E1Y7Y8"/>